<comment type="caution">
    <text evidence="6">The sequence shown here is derived from an EMBL/GenBank/DDBJ whole genome shotgun (WGS) entry which is preliminary data.</text>
</comment>
<dbReference type="EMBL" id="JROO01000012">
    <property type="protein sequence ID" value="KIH99407.1"/>
    <property type="molecule type" value="Genomic_DNA"/>
</dbReference>
<feature type="compositionally biased region" description="Basic and acidic residues" evidence="5">
    <location>
        <begin position="234"/>
        <end position="244"/>
    </location>
</feature>
<evidence type="ECO:0000256" key="5">
    <source>
        <dbReference type="SAM" id="MobiDB-lite"/>
    </source>
</evidence>
<dbReference type="Pfam" id="PF04228">
    <property type="entry name" value="Zn_peptidase"/>
    <property type="match status" value="1"/>
</dbReference>
<feature type="region of interest" description="Disordered" evidence="5">
    <location>
        <begin position="234"/>
        <end position="264"/>
    </location>
</feature>
<evidence type="ECO:0000256" key="3">
    <source>
        <dbReference type="ARBA" id="ARBA00022989"/>
    </source>
</evidence>
<dbReference type="AlphaFoldDB" id="A0A0C2JRG4"/>
<accession>A0A0C2JRG4</accession>
<gene>
    <name evidence="6" type="ORF">LP52_07570</name>
</gene>
<evidence type="ECO:0000313" key="6">
    <source>
        <dbReference type="EMBL" id="KIH99407.1"/>
    </source>
</evidence>
<organism evidence="6 7">
    <name type="scientific">Streptomonospora alba</name>
    <dbReference type="NCBI Taxonomy" id="183763"/>
    <lineage>
        <taxon>Bacteria</taxon>
        <taxon>Bacillati</taxon>
        <taxon>Actinomycetota</taxon>
        <taxon>Actinomycetes</taxon>
        <taxon>Streptosporangiales</taxon>
        <taxon>Nocardiopsidaceae</taxon>
        <taxon>Streptomonospora</taxon>
    </lineage>
</organism>
<feature type="compositionally biased region" description="Basic and acidic residues" evidence="5">
    <location>
        <begin position="252"/>
        <end position="261"/>
    </location>
</feature>
<keyword evidence="2" id="KW-0812">Transmembrane</keyword>
<keyword evidence="3" id="KW-1133">Transmembrane helix</keyword>
<feature type="region of interest" description="Disordered" evidence="5">
    <location>
        <begin position="15"/>
        <end position="47"/>
    </location>
</feature>
<protein>
    <submittedName>
        <fullName evidence="6">Peptidase</fullName>
    </submittedName>
</protein>
<dbReference type="Proteomes" id="UP000031675">
    <property type="component" value="Unassembled WGS sequence"/>
</dbReference>
<reference evidence="7" key="1">
    <citation type="journal article" date="2015" name="Chem. Biol.">
        <title>Structure, bioactivity, and resistance mechanism of streptomonomicin, an unusual lasso Peptide from an understudied halophilic actinomycete.</title>
        <authorList>
            <person name="Metelev M."/>
            <person name="Tietz J.I."/>
            <person name="Melby J.O."/>
            <person name="Blair P.M."/>
            <person name="Zhu L."/>
            <person name="Livnat I."/>
            <person name="Severinov K."/>
            <person name="Mitchell D.A."/>
        </authorList>
    </citation>
    <scope>NUCLEOTIDE SEQUENCE [LARGE SCALE GENOMIC DNA]</scope>
    <source>
        <strain evidence="7">YIM 90003</strain>
    </source>
</reference>
<evidence type="ECO:0000256" key="4">
    <source>
        <dbReference type="ARBA" id="ARBA00023136"/>
    </source>
</evidence>
<dbReference type="PANTHER" id="PTHR30168:SF0">
    <property type="entry name" value="INNER MEMBRANE PROTEIN"/>
    <property type="match status" value="1"/>
</dbReference>
<dbReference type="OrthoDB" id="9774900at2"/>
<evidence type="ECO:0000256" key="2">
    <source>
        <dbReference type="ARBA" id="ARBA00022692"/>
    </source>
</evidence>
<sequence>MGFAAFVSVSALSGPAHAGPVPDGPRAAPVSAGAPAPQDSGAGALAGNPLYDSGEMARVTCPAPGLDPGDPASMEDFLHEITDCLDTAWRKQLTESGVEFEPPTRVYWYTAGQSPCGSYPAAGTAAFYCQANEGLYLGIQDIVENSAENEHPEAYTFLLSHEYAHHVQGEAGVLGRFHAVRAAKGDGAAKDELTRRNELQANCLGGLFLGSVAGSYPIGSQEHANILADAERRGDFAPGDRTHGSPDNGRLWTDHGMDRSDPAACNTWEARKDLVE</sequence>
<evidence type="ECO:0000256" key="1">
    <source>
        <dbReference type="ARBA" id="ARBA00004167"/>
    </source>
</evidence>
<name>A0A0C2JRG4_9ACTN</name>
<keyword evidence="7" id="KW-1185">Reference proteome</keyword>
<dbReference type="GO" id="GO:0016020">
    <property type="term" value="C:membrane"/>
    <property type="evidence" value="ECO:0007669"/>
    <property type="project" value="UniProtKB-SubCell"/>
</dbReference>
<keyword evidence="4" id="KW-0472">Membrane</keyword>
<evidence type="ECO:0000313" key="7">
    <source>
        <dbReference type="Proteomes" id="UP000031675"/>
    </source>
</evidence>
<proteinExistence type="predicted"/>
<dbReference type="PANTHER" id="PTHR30168">
    <property type="entry name" value="PUTATIVE MEMBRANE PROTEIN YPFJ"/>
    <property type="match status" value="1"/>
</dbReference>
<dbReference type="InterPro" id="IPR007343">
    <property type="entry name" value="Uncharacterised_pept_Zn_put"/>
</dbReference>
<comment type="subcellular location">
    <subcellularLocation>
        <location evidence="1">Membrane</location>
        <topology evidence="1">Single-pass membrane protein</topology>
    </subcellularLocation>
</comment>